<feature type="domain" description="N-acetyltransferase" evidence="1">
    <location>
        <begin position="5"/>
        <end position="162"/>
    </location>
</feature>
<organism evidence="2 3">
    <name type="scientific">Tsukamurella strandjordii</name>
    <dbReference type="NCBI Taxonomy" id="147577"/>
    <lineage>
        <taxon>Bacteria</taxon>
        <taxon>Bacillati</taxon>
        <taxon>Actinomycetota</taxon>
        <taxon>Actinomycetes</taxon>
        <taxon>Mycobacteriales</taxon>
        <taxon>Tsukamurellaceae</taxon>
        <taxon>Tsukamurella</taxon>
    </lineage>
</organism>
<name>A0AA90NKV9_9ACTN</name>
<keyword evidence="3" id="KW-1185">Reference proteome</keyword>
<dbReference type="Pfam" id="PF13302">
    <property type="entry name" value="Acetyltransf_3"/>
    <property type="match status" value="1"/>
</dbReference>
<protein>
    <submittedName>
        <fullName evidence="2">GNAT family protein</fullName>
        <ecNumber evidence="2">2.-.-.-</ecNumber>
    </submittedName>
</protein>
<sequence length="164" mass="17561">MDGPVSIDEFDSASTLYGVLDHDRVWTHIPGGAPESAQELVERLIMPGRQPLLIRHRGTVVGTSSYLFDEAAPAGVEIGATLLAPPVWGTGVNTAAKTLMIDAAFGAGARWVQLRTDERNGRSAAAILKLPGAEEVASRREPQIVRVDGTIRTSRVFRIPAPPN</sequence>
<evidence type="ECO:0000313" key="2">
    <source>
        <dbReference type="EMBL" id="MDP0400286.1"/>
    </source>
</evidence>
<dbReference type="PANTHER" id="PTHR43610:SF1">
    <property type="entry name" value="N-ACETYLTRANSFERASE DOMAIN-CONTAINING PROTEIN"/>
    <property type="match status" value="1"/>
</dbReference>
<dbReference type="GO" id="GO:0016747">
    <property type="term" value="F:acyltransferase activity, transferring groups other than amino-acyl groups"/>
    <property type="evidence" value="ECO:0007669"/>
    <property type="project" value="InterPro"/>
</dbReference>
<accession>A0AA90NKV9</accession>
<dbReference type="AlphaFoldDB" id="A0AA90NKV9"/>
<dbReference type="Proteomes" id="UP001178281">
    <property type="component" value="Unassembled WGS sequence"/>
</dbReference>
<dbReference type="SUPFAM" id="SSF55729">
    <property type="entry name" value="Acyl-CoA N-acyltransferases (Nat)"/>
    <property type="match status" value="1"/>
</dbReference>
<dbReference type="RefSeq" id="WP_305112706.1">
    <property type="nucleotide sequence ID" value="NZ_JAUTIX010000009.1"/>
</dbReference>
<dbReference type="InterPro" id="IPR016181">
    <property type="entry name" value="Acyl_CoA_acyltransferase"/>
</dbReference>
<evidence type="ECO:0000259" key="1">
    <source>
        <dbReference type="PROSITE" id="PS51186"/>
    </source>
</evidence>
<dbReference type="PANTHER" id="PTHR43610">
    <property type="entry name" value="BLL6696 PROTEIN"/>
    <property type="match status" value="1"/>
</dbReference>
<dbReference type="InterPro" id="IPR000182">
    <property type="entry name" value="GNAT_dom"/>
</dbReference>
<dbReference type="Gene3D" id="3.40.630.30">
    <property type="match status" value="1"/>
</dbReference>
<proteinExistence type="predicted"/>
<keyword evidence="2" id="KW-0808">Transferase</keyword>
<reference evidence="2" key="1">
    <citation type="submission" date="2023-08" db="EMBL/GenBank/DDBJ databases">
        <title>The draft genome of Tsukamurella strandjordii strain 050030.</title>
        <authorList>
            <person name="Zhao F."/>
            <person name="Feng Y."/>
            <person name="Zong Z."/>
        </authorList>
    </citation>
    <scope>NUCLEOTIDE SEQUENCE</scope>
    <source>
        <strain evidence="2">050030</strain>
    </source>
</reference>
<dbReference type="EMBL" id="JAUTIX010000009">
    <property type="protein sequence ID" value="MDP0400286.1"/>
    <property type="molecule type" value="Genomic_DNA"/>
</dbReference>
<evidence type="ECO:0000313" key="3">
    <source>
        <dbReference type="Proteomes" id="UP001178281"/>
    </source>
</evidence>
<comment type="caution">
    <text evidence="2">The sequence shown here is derived from an EMBL/GenBank/DDBJ whole genome shotgun (WGS) entry which is preliminary data.</text>
</comment>
<gene>
    <name evidence="2" type="ORF">Q7X28_20410</name>
</gene>
<dbReference type="PROSITE" id="PS51186">
    <property type="entry name" value="GNAT"/>
    <property type="match status" value="1"/>
</dbReference>
<dbReference type="EC" id="2.-.-.-" evidence="2"/>